<dbReference type="GO" id="GO:0003677">
    <property type="term" value="F:DNA binding"/>
    <property type="evidence" value="ECO:0007669"/>
    <property type="project" value="UniProtKB-UniRule"/>
</dbReference>
<name>A0A6J4TAK3_9SPHN</name>
<dbReference type="AlphaFoldDB" id="A0A6J4TAK3"/>
<dbReference type="InterPro" id="IPR036388">
    <property type="entry name" value="WH-like_DNA-bd_sf"/>
</dbReference>
<evidence type="ECO:0000313" key="5">
    <source>
        <dbReference type="EMBL" id="CAA9517720.1"/>
    </source>
</evidence>
<reference evidence="5" key="1">
    <citation type="submission" date="2020-02" db="EMBL/GenBank/DDBJ databases">
        <authorList>
            <person name="Meier V. D."/>
        </authorList>
    </citation>
    <scope>NUCLEOTIDE SEQUENCE</scope>
    <source>
        <strain evidence="5">AVDCRST_MAG23</strain>
    </source>
</reference>
<dbReference type="Gene3D" id="1.25.40.10">
    <property type="entry name" value="Tetratricopeptide repeat domain"/>
    <property type="match status" value="1"/>
</dbReference>
<evidence type="ECO:0000256" key="1">
    <source>
        <dbReference type="ARBA" id="ARBA00023125"/>
    </source>
</evidence>
<evidence type="ECO:0000256" key="3">
    <source>
        <dbReference type="SAM" id="MobiDB-lite"/>
    </source>
</evidence>
<feature type="DNA-binding region" description="OmpR/PhoB-type" evidence="2">
    <location>
        <begin position="8"/>
        <end position="106"/>
    </location>
</feature>
<dbReference type="Gene3D" id="1.10.10.10">
    <property type="entry name" value="Winged helix-like DNA-binding domain superfamily/Winged helix DNA-binding domain"/>
    <property type="match status" value="1"/>
</dbReference>
<dbReference type="InterPro" id="IPR016032">
    <property type="entry name" value="Sig_transdc_resp-reg_C-effctor"/>
</dbReference>
<gene>
    <name evidence="5" type="ORF">AVDCRST_MAG23-15</name>
</gene>
<evidence type="ECO:0000259" key="4">
    <source>
        <dbReference type="PROSITE" id="PS51755"/>
    </source>
</evidence>
<dbReference type="SUPFAM" id="SSF46894">
    <property type="entry name" value="C-terminal effector domain of the bipartite response regulators"/>
    <property type="match status" value="1"/>
</dbReference>
<dbReference type="GO" id="GO:0000160">
    <property type="term" value="P:phosphorelay signal transduction system"/>
    <property type="evidence" value="ECO:0007669"/>
    <property type="project" value="InterPro"/>
</dbReference>
<accession>A0A6J4TAK3</accession>
<organism evidence="5">
    <name type="scientific">uncultured Sphingosinicella sp</name>
    <dbReference type="NCBI Taxonomy" id="478748"/>
    <lineage>
        <taxon>Bacteria</taxon>
        <taxon>Pseudomonadati</taxon>
        <taxon>Pseudomonadota</taxon>
        <taxon>Alphaproteobacteria</taxon>
        <taxon>Sphingomonadales</taxon>
        <taxon>Sphingosinicellaceae</taxon>
        <taxon>Sphingosinicella</taxon>
        <taxon>environmental samples</taxon>
    </lineage>
</organism>
<dbReference type="PROSITE" id="PS51755">
    <property type="entry name" value="OMPR_PHOB"/>
    <property type="match status" value="1"/>
</dbReference>
<dbReference type="CDD" id="cd00383">
    <property type="entry name" value="trans_reg_C"/>
    <property type="match status" value="1"/>
</dbReference>
<dbReference type="EMBL" id="CADCWD010000001">
    <property type="protein sequence ID" value="CAA9517720.1"/>
    <property type="molecule type" value="Genomic_DNA"/>
</dbReference>
<dbReference type="InterPro" id="IPR011990">
    <property type="entry name" value="TPR-like_helical_dom_sf"/>
</dbReference>
<keyword evidence="1 2" id="KW-0238">DNA-binding</keyword>
<feature type="region of interest" description="Disordered" evidence="3">
    <location>
        <begin position="108"/>
        <end position="132"/>
    </location>
</feature>
<proteinExistence type="predicted"/>
<dbReference type="InterPro" id="IPR001867">
    <property type="entry name" value="OmpR/PhoB-type_DNA-bd"/>
</dbReference>
<dbReference type="GO" id="GO:0006355">
    <property type="term" value="P:regulation of DNA-templated transcription"/>
    <property type="evidence" value="ECO:0007669"/>
    <property type="project" value="InterPro"/>
</dbReference>
<dbReference type="SUPFAM" id="SSF48452">
    <property type="entry name" value="TPR-like"/>
    <property type="match status" value="1"/>
</dbReference>
<sequence>MQAGTDPARVLAFGDFKLDTGDERLWGSAGPVKLGNKAYGVLLMLAEQQGRLLTKDALFSSVWDGTIVSESALTSVIKELRRALGDESRTPKYIESVYGRGYRLIAPVSGGERPAGQPAPSSEPERRPQTEIGRPPLLYVPAFEALAPSETRSHFGAVLREEVLFALSRFRDIRLVSEVDAKAGVDGAGFGDRDYQLSVKLLPEGEAVRVFARLSRLRSGAIIWGETLELTGGNLGQHVEELVRKIAAAALPRLHDDLLANLPAKPGDAYEIYFHTRLRMRRTETLAEAKEIATIWERLIEEQPGFIQAYPPLTRLYNTDFCFNGIGSSDDGTRARAYELVHQAIAVDSTESNLHTAKGWSHLWAGEKLLAREHLREALYLNPFNQRRLIEVATGLIFLEDLDQAADLLERRENLSPLPTEAPHLEQGLLHLMREEFEAAAEKFAVVRRHHPDDQAQTEPTVISELYALLAAAGSGTPDLAHRFERWRAAMAQRWAGPEPLDAARLKQWALYHNPFQDEARRAWLTRLLDLAIAA</sequence>
<feature type="domain" description="OmpR/PhoB-type" evidence="4">
    <location>
        <begin position="8"/>
        <end position="106"/>
    </location>
</feature>
<protein>
    <recommendedName>
        <fullName evidence="4">OmpR/PhoB-type domain-containing protein</fullName>
    </recommendedName>
</protein>
<dbReference type="Pfam" id="PF00486">
    <property type="entry name" value="Trans_reg_C"/>
    <property type="match status" value="1"/>
</dbReference>
<dbReference type="SMART" id="SM00862">
    <property type="entry name" value="Trans_reg_C"/>
    <property type="match status" value="1"/>
</dbReference>
<evidence type="ECO:0000256" key="2">
    <source>
        <dbReference type="PROSITE-ProRule" id="PRU01091"/>
    </source>
</evidence>